<reference evidence="1" key="1">
    <citation type="submission" date="2020-02" db="EMBL/GenBank/DDBJ databases">
        <authorList>
            <person name="Meier V. D."/>
        </authorList>
    </citation>
    <scope>NUCLEOTIDE SEQUENCE</scope>
    <source>
        <strain evidence="1">AVDCRST_MAG55</strain>
    </source>
</reference>
<dbReference type="AlphaFoldDB" id="A0A6J4PXY3"/>
<gene>
    <name evidence="1" type="ORF">AVDCRST_MAG55-2258</name>
</gene>
<name>A0A6J4PXY3_9ACTN</name>
<sequence>MKKAIALKLLRSPAVRKTAIKALKNPKVRGIVAKQVKRRVFGK</sequence>
<proteinExistence type="predicted"/>
<protein>
    <submittedName>
        <fullName evidence="1">Uncharacterized protein</fullName>
    </submittedName>
</protein>
<organism evidence="1">
    <name type="scientific">uncultured Rubrobacteraceae bacterium</name>
    <dbReference type="NCBI Taxonomy" id="349277"/>
    <lineage>
        <taxon>Bacteria</taxon>
        <taxon>Bacillati</taxon>
        <taxon>Actinomycetota</taxon>
        <taxon>Rubrobacteria</taxon>
        <taxon>Rubrobacterales</taxon>
        <taxon>Rubrobacteraceae</taxon>
        <taxon>environmental samples</taxon>
    </lineage>
</organism>
<accession>A0A6J4PXY3</accession>
<dbReference type="EMBL" id="CADCUZ010000106">
    <property type="protein sequence ID" value="CAA9425141.1"/>
    <property type="molecule type" value="Genomic_DNA"/>
</dbReference>
<evidence type="ECO:0000313" key="1">
    <source>
        <dbReference type="EMBL" id="CAA9425141.1"/>
    </source>
</evidence>